<organism evidence="2 3">
    <name type="scientific">Erythrobacter ani</name>
    <dbReference type="NCBI Taxonomy" id="2827235"/>
    <lineage>
        <taxon>Bacteria</taxon>
        <taxon>Pseudomonadati</taxon>
        <taxon>Pseudomonadota</taxon>
        <taxon>Alphaproteobacteria</taxon>
        <taxon>Sphingomonadales</taxon>
        <taxon>Erythrobacteraceae</taxon>
        <taxon>Erythrobacter/Porphyrobacter group</taxon>
        <taxon>Erythrobacter</taxon>
    </lineage>
</organism>
<proteinExistence type="predicted"/>
<keyword evidence="1" id="KW-0472">Membrane</keyword>
<evidence type="ECO:0000313" key="2">
    <source>
        <dbReference type="EMBL" id="MBV7264616.1"/>
    </source>
</evidence>
<feature type="transmembrane region" description="Helical" evidence="1">
    <location>
        <begin position="21"/>
        <end position="43"/>
    </location>
</feature>
<feature type="transmembrane region" description="Helical" evidence="1">
    <location>
        <begin position="55"/>
        <end position="76"/>
    </location>
</feature>
<protein>
    <submittedName>
        <fullName evidence="2">Uncharacterized protein</fullName>
    </submittedName>
</protein>
<evidence type="ECO:0000256" key="1">
    <source>
        <dbReference type="SAM" id="Phobius"/>
    </source>
</evidence>
<comment type="caution">
    <text evidence="2">The sequence shown here is derived from an EMBL/GenBank/DDBJ whole genome shotgun (WGS) entry which is preliminary data.</text>
</comment>
<keyword evidence="1" id="KW-1133">Transmembrane helix</keyword>
<dbReference type="EMBL" id="JAGSPB010000001">
    <property type="protein sequence ID" value="MBV7264616.1"/>
    <property type="molecule type" value="Genomic_DNA"/>
</dbReference>
<reference evidence="2 3" key="1">
    <citation type="submission" date="2021-04" db="EMBL/GenBank/DDBJ databases">
        <authorList>
            <person name="Pira H."/>
            <person name="Risdian C."/>
            <person name="Wink J."/>
        </authorList>
    </citation>
    <scope>NUCLEOTIDE SEQUENCE [LARGE SCALE GENOMIC DNA]</scope>
    <source>
        <strain evidence="2 3">WH131</strain>
    </source>
</reference>
<accession>A0ABS6SI05</accession>
<dbReference type="Proteomes" id="UP000699975">
    <property type="component" value="Unassembled WGS sequence"/>
</dbReference>
<name>A0ABS6SI05_9SPHN</name>
<keyword evidence="3" id="KW-1185">Reference proteome</keyword>
<sequence length="241" mass="26698">MSAGKNPNEDALQTVPERTPLFSWGAVATSAYLFGIGILALNFDKSLLDLDPNELGDFLAGAFSPLAFLWLVLGFVQQGQELRIQAVELNNSVEQSRQLVQVTRDQLELDRETAREAGARASLELSPKLRVLPQGNSSSAGNRTFHYLITNVGGDGIDLECDLVWDDGSQTQWFKKARFAKGDEIRPSFGTPSREERRGKIEFRFKNLVGVESILTSLVWFDGMQIEVDEVPSPIAPEIVE</sequence>
<dbReference type="RefSeq" id="WP_218315172.1">
    <property type="nucleotide sequence ID" value="NZ_JAGSPB010000001.1"/>
</dbReference>
<gene>
    <name evidence="2" type="ORF">KCG45_00320</name>
</gene>
<evidence type="ECO:0000313" key="3">
    <source>
        <dbReference type="Proteomes" id="UP000699975"/>
    </source>
</evidence>
<keyword evidence="1" id="KW-0812">Transmembrane</keyword>